<keyword evidence="5 10" id="KW-0812">Transmembrane</keyword>
<dbReference type="EMBL" id="WSZI01000008">
    <property type="protein sequence ID" value="MWN20634.1"/>
    <property type="molecule type" value="Genomic_DNA"/>
</dbReference>
<reference evidence="11 14" key="2">
    <citation type="submission" date="2019-12" db="EMBL/GenBank/DDBJ databases">
        <title>Complete genome sequence of Leuconostoc lactis strain AVN1 provides insights into metabolic potential.</title>
        <authorList>
            <person name="Besrour N."/>
            <person name="Najjari A."/>
            <person name="Fhoula I."/>
            <person name="Jaballah S."/>
            <person name="Klibi N."/>
            <person name="Ouzari H.I."/>
        </authorList>
    </citation>
    <scope>NUCLEOTIDE SEQUENCE [LARGE SCALE GENOMIC DNA]</scope>
    <source>
        <strain evidence="11 14">AVN1</strain>
    </source>
</reference>
<dbReference type="SUPFAM" id="SSF54523">
    <property type="entry name" value="Pili subunits"/>
    <property type="match status" value="1"/>
</dbReference>
<evidence type="ECO:0000313" key="13">
    <source>
        <dbReference type="Proteomes" id="UP000321298"/>
    </source>
</evidence>
<evidence type="ECO:0000256" key="3">
    <source>
        <dbReference type="ARBA" id="ARBA00022475"/>
    </source>
</evidence>
<comment type="similarity">
    <text evidence="9">Belongs to the ComGC family.</text>
</comment>
<evidence type="ECO:0000256" key="1">
    <source>
        <dbReference type="ARBA" id="ARBA00004162"/>
    </source>
</evidence>
<evidence type="ECO:0000256" key="7">
    <source>
        <dbReference type="ARBA" id="ARBA00023136"/>
    </source>
</evidence>
<keyword evidence="8" id="KW-0178">Competence</keyword>
<evidence type="ECO:0000313" key="14">
    <source>
        <dbReference type="Proteomes" id="UP000478636"/>
    </source>
</evidence>
<dbReference type="InterPro" id="IPR045584">
    <property type="entry name" value="Pilin-like"/>
</dbReference>
<evidence type="ECO:0000256" key="10">
    <source>
        <dbReference type="SAM" id="Phobius"/>
    </source>
</evidence>
<dbReference type="PRINTS" id="PR00813">
    <property type="entry name" value="BCTERIALGSPG"/>
</dbReference>
<evidence type="ECO:0000256" key="2">
    <source>
        <dbReference type="ARBA" id="ARBA00004241"/>
    </source>
</evidence>
<dbReference type="STRING" id="1246.BCR17_02795"/>
<keyword evidence="4" id="KW-0488">Methylation</keyword>
<dbReference type="GO" id="GO:0015628">
    <property type="term" value="P:protein secretion by the type II secretion system"/>
    <property type="evidence" value="ECO:0007669"/>
    <property type="project" value="InterPro"/>
</dbReference>
<proteinExistence type="inferred from homology"/>
<dbReference type="PIRSF" id="PIRSF029928">
    <property type="entry name" value="Late_competence_ComGC"/>
    <property type="match status" value="1"/>
</dbReference>
<dbReference type="EMBL" id="CP042387">
    <property type="protein sequence ID" value="QEA43580.1"/>
    <property type="molecule type" value="Genomic_DNA"/>
</dbReference>
<evidence type="ECO:0000256" key="9">
    <source>
        <dbReference type="ARBA" id="ARBA00043982"/>
    </source>
</evidence>
<dbReference type="AlphaFoldDB" id="A0A1B2A0B4"/>
<evidence type="ECO:0000256" key="8">
    <source>
        <dbReference type="ARBA" id="ARBA00023287"/>
    </source>
</evidence>
<name>A0A1B2A0B4_LEULA</name>
<dbReference type="InterPro" id="IPR012902">
    <property type="entry name" value="N_methyl_site"/>
</dbReference>
<dbReference type="Pfam" id="PF07963">
    <property type="entry name" value="N_methyl"/>
    <property type="match status" value="1"/>
</dbReference>
<protein>
    <submittedName>
        <fullName evidence="11">Prepilin-type N-terminal cleavage/methylation domain-containing protein</fullName>
    </submittedName>
</protein>
<dbReference type="GO" id="GO:0030420">
    <property type="term" value="P:establishment of competence for transformation"/>
    <property type="evidence" value="ECO:0007669"/>
    <property type="project" value="UniProtKB-KW"/>
</dbReference>
<keyword evidence="7 10" id="KW-0472">Membrane</keyword>
<evidence type="ECO:0000313" key="12">
    <source>
        <dbReference type="EMBL" id="QEA43580.1"/>
    </source>
</evidence>
<comment type="subcellular location">
    <subcellularLocation>
        <location evidence="1">Cell membrane</location>
        <topology evidence="1">Single-pass membrane protein</topology>
    </subcellularLocation>
    <subcellularLocation>
        <location evidence="2">Cell surface</location>
    </subcellularLocation>
</comment>
<evidence type="ECO:0000313" key="11">
    <source>
        <dbReference type="EMBL" id="MWN20634.1"/>
    </source>
</evidence>
<dbReference type="RefSeq" id="WP_029510266.1">
    <property type="nucleotide sequence ID" value="NZ_BJMJ01000004.1"/>
</dbReference>
<dbReference type="Proteomes" id="UP000478636">
    <property type="component" value="Unassembled WGS sequence"/>
</dbReference>
<dbReference type="GO" id="GO:0005886">
    <property type="term" value="C:plasma membrane"/>
    <property type="evidence" value="ECO:0007669"/>
    <property type="project" value="UniProtKB-SubCell"/>
</dbReference>
<dbReference type="NCBIfam" id="TIGR02532">
    <property type="entry name" value="IV_pilin_GFxxxE"/>
    <property type="match status" value="1"/>
</dbReference>
<dbReference type="Gene3D" id="3.30.700.10">
    <property type="entry name" value="Glycoprotein, Type 4 Pilin"/>
    <property type="match status" value="1"/>
</dbReference>
<dbReference type="GO" id="GO:0009986">
    <property type="term" value="C:cell surface"/>
    <property type="evidence" value="ECO:0007669"/>
    <property type="project" value="UniProtKB-SubCell"/>
</dbReference>
<evidence type="ECO:0000256" key="5">
    <source>
        <dbReference type="ARBA" id="ARBA00022692"/>
    </source>
</evidence>
<gene>
    <name evidence="12" type="ORF">FGL83_02155</name>
    <name evidence="11" type="ORF">GQS40_01485</name>
</gene>
<dbReference type="GeneID" id="66530980"/>
<accession>A0A1B2A0B4</accession>
<sequence>MTFFKRKHPGFTLIETAIVLFIISLLMLLILPNLNTQRKKAVATHATAMVSTVQSQIDLYINEHPDDKIVTYSDLVAAGYLSPKQVQKAKELHISLDNNEAHQ</sequence>
<dbReference type="Proteomes" id="UP000321298">
    <property type="component" value="Chromosome"/>
</dbReference>
<evidence type="ECO:0000256" key="4">
    <source>
        <dbReference type="ARBA" id="ARBA00022481"/>
    </source>
</evidence>
<keyword evidence="13" id="KW-1185">Reference proteome</keyword>
<feature type="transmembrane region" description="Helical" evidence="10">
    <location>
        <begin position="12"/>
        <end position="31"/>
    </location>
</feature>
<keyword evidence="3" id="KW-1003">Cell membrane</keyword>
<evidence type="ECO:0000256" key="6">
    <source>
        <dbReference type="ARBA" id="ARBA00022989"/>
    </source>
</evidence>
<organism evidence="11 14">
    <name type="scientific">Leuconostoc lactis</name>
    <dbReference type="NCBI Taxonomy" id="1246"/>
    <lineage>
        <taxon>Bacteria</taxon>
        <taxon>Bacillati</taxon>
        <taxon>Bacillota</taxon>
        <taxon>Bacilli</taxon>
        <taxon>Lactobacillales</taxon>
        <taxon>Lactobacillaceae</taxon>
        <taxon>Leuconostoc</taxon>
    </lineage>
</organism>
<reference evidence="12 13" key="1">
    <citation type="submission" date="2019-06" db="EMBL/GenBank/DDBJ databases">
        <title>Genome analyses of bacteria isolated from kimchi.</title>
        <authorList>
            <person name="Lee S."/>
            <person name="Ahn S."/>
            <person name="Roh S."/>
        </authorList>
    </citation>
    <scope>NUCLEOTIDE SEQUENCE [LARGE SCALE GENOMIC DNA]</scope>
    <source>
        <strain evidence="12 13">CBA3625</strain>
    </source>
</reference>
<dbReference type="InterPro" id="IPR000983">
    <property type="entry name" value="Bac_GSPG_pilin"/>
</dbReference>
<keyword evidence="6 10" id="KW-1133">Transmembrane helix</keyword>
<dbReference type="GO" id="GO:0015627">
    <property type="term" value="C:type II protein secretion system complex"/>
    <property type="evidence" value="ECO:0007669"/>
    <property type="project" value="InterPro"/>
</dbReference>
<dbReference type="KEGG" id="llf:BCR17_02795"/>
<dbReference type="InterPro" id="IPR016940">
    <property type="entry name" value="ComGC"/>
</dbReference>